<dbReference type="AlphaFoldDB" id="A0A1S9TL56"/>
<protein>
    <submittedName>
        <fullName evidence="2">Uncharacterized protein</fullName>
    </submittedName>
</protein>
<keyword evidence="1" id="KW-0472">Membrane</keyword>
<keyword evidence="1" id="KW-0812">Transmembrane</keyword>
<evidence type="ECO:0000313" key="3">
    <source>
        <dbReference type="Proteomes" id="UP000190906"/>
    </source>
</evidence>
<gene>
    <name evidence="2" type="ORF">BW897_21775</name>
</gene>
<feature type="transmembrane region" description="Helical" evidence="1">
    <location>
        <begin position="109"/>
        <end position="129"/>
    </location>
</feature>
<keyword evidence="1" id="KW-1133">Transmembrane helix</keyword>
<evidence type="ECO:0000256" key="1">
    <source>
        <dbReference type="SAM" id="Phobius"/>
    </source>
</evidence>
<reference evidence="2 3" key="1">
    <citation type="submission" date="2017-01" db="EMBL/GenBank/DDBJ databases">
        <title>Bacillus cereus isolates.</title>
        <authorList>
            <person name="Beno S.M."/>
        </authorList>
    </citation>
    <scope>NUCLEOTIDE SEQUENCE [LARGE SCALE GENOMIC DNA]</scope>
    <source>
        <strain evidence="2 3">FSL H8-0485</strain>
    </source>
</reference>
<feature type="transmembrane region" description="Helical" evidence="1">
    <location>
        <begin position="39"/>
        <end position="64"/>
    </location>
</feature>
<proteinExistence type="predicted"/>
<dbReference type="RefSeq" id="WP_078205198.1">
    <property type="nucleotide sequence ID" value="NZ_MUAJ01000024.1"/>
</dbReference>
<dbReference type="EMBL" id="MUAJ01000024">
    <property type="protein sequence ID" value="OOR10647.1"/>
    <property type="molecule type" value="Genomic_DNA"/>
</dbReference>
<accession>A0A1S9TL56</accession>
<feature type="transmembrane region" description="Helical" evidence="1">
    <location>
        <begin position="84"/>
        <end position="103"/>
    </location>
</feature>
<evidence type="ECO:0000313" key="2">
    <source>
        <dbReference type="EMBL" id="OOR10647.1"/>
    </source>
</evidence>
<name>A0A1S9TL56_BACCE</name>
<comment type="caution">
    <text evidence="2">The sequence shown here is derived from an EMBL/GenBank/DDBJ whole genome shotgun (WGS) entry which is preliminary data.</text>
</comment>
<sequence length="137" mass="15756">MYLLRRLIAAILSALIMSTLFEILDFVFANPYQFSFLDIFMIAIIYISPIFILFGIPVSLLIDWFTKKVLSKLNSPKKIHLVQLFIYAIFGVISLGILFSFVFMVPGLVWNALFGIIPAVLYFFVLSFLRKRDKSTS</sequence>
<dbReference type="Proteomes" id="UP000190906">
    <property type="component" value="Unassembled WGS sequence"/>
</dbReference>
<organism evidence="2 3">
    <name type="scientific">Bacillus cereus</name>
    <dbReference type="NCBI Taxonomy" id="1396"/>
    <lineage>
        <taxon>Bacteria</taxon>
        <taxon>Bacillati</taxon>
        <taxon>Bacillota</taxon>
        <taxon>Bacilli</taxon>
        <taxon>Bacillales</taxon>
        <taxon>Bacillaceae</taxon>
        <taxon>Bacillus</taxon>
        <taxon>Bacillus cereus group</taxon>
    </lineage>
</organism>